<proteinExistence type="predicted"/>
<dbReference type="InterPro" id="IPR052512">
    <property type="entry name" value="4CMD/NDH-1_regulator"/>
</dbReference>
<accession>A0ABY7HG65</accession>
<dbReference type="PANTHER" id="PTHR33570">
    <property type="entry name" value="4-CARBOXYMUCONOLACTONE DECARBOXYLASE FAMILY PROTEIN"/>
    <property type="match status" value="1"/>
</dbReference>
<dbReference type="SUPFAM" id="SSF69118">
    <property type="entry name" value="AhpD-like"/>
    <property type="match status" value="1"/>
</dbReference>
<gene>
    <name evidence="2" type="ORF">O0S08_18150</name>
</gene>
<dbReference type="InterPro" id="IPR029032">
    <property type="entry name" value="AhpD-like"/>
</dbReference>
<evidence type="ECO:0000313" key="3">
    <source>
        <dbReference type="Proteomes" id="UP001164459"/>
    </source>
</evidence>
<sequence length="320" mass="33780">MNAKQETQHLSARDRELATVAALVALGEVGRGHLPQHVDAALDAGARRQEIVEMIGTLSQASGTPTAVNGIAAAAKVFAARDAAGKALPGEAVLEPGDAPVAEGNDARYERAKQVIQQVYPAGPTDDTYTSVERIAPHFWRNMATVFYNDLFLHPGATIATRELGIFAAYVAMSTVPLQLRWHTHGALNNGWSPDQLREVVRALEPYVGHANAYQSRLALEEVVAGRSAVGAPRATEALPLAALEPAAHFSARERALVTLAALITRATSPELLRLKIAEALAAGMAQADVWNLISGLERVAGSAAASRARLAAESALEAS</sequence>
<dbReference type="RefSeq" id="WP_269040431.1">
    <property type="nucleotide sequence ID" value="NZ_CP114040.1"/>
</dbReference>
<name>A0ABY7HG65_9BACT</name>
<dbReference type="EMBL" id="CP114040">
    <property type="protein sequence ID" value="WAS98065.1"/>
    <property type="molecule type" value="Genomic_DNA"/>
</dbReference>
<protein>
    <submittedName>
        <fullName evidence="2">Carboxymuconolactone decarboxylase family protein</fullName>
    </submittedName>
</protein>
<reference evidence="2" key="1">
    <citation type="submission" date="2022-11" db="EMBL/GenBank/DDBJ databases">
        <title>Minimal conservation of predation-associated metabolite biosynthetic gene clusters underscores biosynthetic potential of Myxococcota including descriptions for ten novel species: Archangium lansinium sp. nov., Myxococcus landrumus sp. nov., Nannocystis bai.</title>
        <authorList>
            <person name="Ahearne A."/>
            <person name="Stevens C."/>
            <person name="Dowd S."/>
        </authorList>
    </citation>
    <scope>NUCLEOTIDE SEQUENCE</scope>
    <source>
        <strain evidence="2">Fl3</strain>
    </source>
</reference>
<evidence type="ECO:0000313" key="2">
    <source>
        <dbReference type="EMBL" id="WAS98065.1"/>
    </source>
</evidence>
<evidence type="ECO:0000259" key="1">
    <source>
        <dbReference type="Pfam" id="PF02627"/>
    </source>
</evidence>
<keyword evidence="3" id="KW-1185">Reference proteome</keyword>
<feature type="domain" description="Carboxymuconolactone decarboxylase-like" evidence="1">
    <location>
        <begin position="7"/>
        <end position="75"/>
    </location>
</feature>
<dbReference type="InterPro" id="IPR003779">
    <property type="entry name" value="CMD-like"/>
</dbReference>
<organism evidence="2 3">
    <name type="scientific">Nannocystis punicea</name>
    <dbReference type="NCBI Taxonomy" id="2995304"/>
    <lineage>
        <taxon>Bacteria</taxon>
        <taxon>Pseudomonadati</taxon>
        <taxon>Myxococcota</taxon>
        <taxon>Polyangia</taxon>
        <taxon>Nannocystales</taxon>
        <taxon>Nannocystaceae</taxon>
        <taxon>Nannocystis</taxon>
    </lineage>
</organism>
<feature type="domain" description="Carboxymuconolactone decarboxylase-like" evidence="1">
    <location>
        <begin position="147"/>
        <end position="222"/>
    </location>
</feature>
<dbReference type="Pfam" id="PF02627">
    <property type="entry name" value="CMD"/>
    <property type="match status" value="2"/>
</dbReference>
<dbReference type="Proteomes" id="UP001164459">
    <property type="component" value="Chromosome"/>
</dbReference>
<dbReference type="Gene3D" id="1.20.1290.10">
    <property type="entry name" value="AhpD-like"/>
    <property type="match status" value="1"/>
</dbReference>
<dbReference type="PANTHER" id="PTHR33570:SF2">
    <property type="entry name" value="CARBOXYMUCONOLACTONE DECARBOXYLASE-LIKE DOMAIN-CONTAINING PROTEIN"/>
    <property type="match status" value="1"/>
</dbReference>